<proteinExistence type="predicted"/>
<sequence length="149" mass="16929">MAAKVIDVVNADIVKLTVQFSGQTEDILLTFNKQQQLIAANWTMGKSIDQIVEEFIEALRSQDYAKARTYLSPLLKVEILPPRIQKGWTRLLEKNGQFRKLLDVETKTNPSPASPDVAIATLKFTKGTQDVFIFFDKDRFITNIDLPEN</sequence>
<dbReference type="Proteomes" id="UP001065613">
    <property type="component" value="Chromosome"/>
</dbReference>
<dbReference type="Gene3D" id="3.10.450.590">
    <property type="match status" value="1"/>
</dbReference>
<gene>
    <name evidence="2" type="ORF">KA717_01545</name>
</gene>
<dbReference type="AlphaFoldDB" id="A0A977L0C0"/>
<dbReference type="Pfam" id="PF13026">
    <property type="entry name" value="DUF3887"/>
    <property type="match status" value="1"/>
</dbReference>
<dbReference type="EMBL" id="CP073041">
    <property type="protein sequence ID" value="UXE61680.1"/>
    <property type="molecule type" value="Genomic_DNA"/>
</dbReference>
<evidence type="ECO:0000313" key="2">
    <source>
        <dbReference type="EMBL" id="UXE61680.1"/>
    </source>
</evidence>
<accession>A0A977L0C0</accession>
<dbReference type="KEGG" id="wna:KA717_01545"/>
<organism evidence="2">
    <name type="scientific">Woronichinia naegeliana WA131</name>
    <dbReference type="NCBI Taxonomy" id="2824559"/>
    <lineage>
        <taxon>Bacteria</taxon>
        <taxon>Bacillati</taxon>
        <taxon>Cyanobacteriota</taxon>
        <taxon>Cyanophyceae</taxon>
        <taxon>Synechococcales</taxon>
        <taxon>Coelosphaeriaceae</taxon>
        <taxon>Woronichinia</taxon>
    </lineage>
</organism>
<name>A0A977L0C0_9CYAN</name>
<protein>
    <submittedName>
        <fullName evidence="2">DUF3887 domain-containing protein</fullName>
    </submittedName>
</protein>
<dbReference type="InterPro" id="IPR024981">
    <property type="entry name" value="DUF3887"/>
</dbReference>
<evidence type="ECO:0000259" key="1">
    <source>
        <dbReference type="Pfam" id="PF13026"/>
    </source>
</evidence>
<reference evidence="2" key="1">
    <citation type="submission" date="2021-04" db="EMBL/GenBank/DDBJ databases">
        <title>Genome sequence of Woronichinia naegeliana from Washington state freshwater lake bloom.</title>
        <authorList>
            <person name="Dreher T.W."/>
        </authorList>
    </citation>
    <scope>NUCLEOTIDE SEQUENCE</scope>
    <source>
        <strain evidence="2">WA131</strain>
    </source>
</reference>
<feature type="domain" description="DUF3887" evidence="1">
    <location>
        <begin position="53"/>
        <end position="141"/>
    </location>
</feature>